<protein>
    <recommendedName>
        <fullName evidence="3">Beta-lactamase-inhibitor-like PepSY-like domain-containing protein</fullName>
    </recommendedName>
</protein>
<gene>
    <name evidence="1" type="ORF">GCM10022393_16640</name>
</gene>
<proteinExistence type="predicted"/>
<dbReference type="SUPFAM" id="SSF160574">
    <property type="entry name" value="BT0923-like"/>
    <property type="match status" value="1"/>
</dbReference>
<reference evidence="2" key="1">
    <citation type="journal article" date="2019" name="Int. J. Syst. Evol. Microbiol.">
        <title>The Global Catalogue of Microorganisms (GCM) 10K type strain sequencing project: providing services to taxonomists for standard genome sequencing and annotation.</title>
        <authorList>
            <consortium name="The Broad Institute Genomics Platform"/>
            <consortium name="The Broad Institute Genome Sequencing Center for Infectious Disease"/>
            <person name="Wu L."/>
            <person name="Ma J."/>
        </authorList>
    </citation>
    <scope>NUCLEOTIDE SEQUENCE [LARGE SCALE GENOMIC DNA]</scope>
    <source>
        <strain evidence="2">JCM 17106</strain>
    </source>
</reference>
<accession>A0ABP7XGS0</accession>
<sequence>MKNLPMIITIVVSIISAQGTVAQDELAENDKWEFIDYAYEMQEYTEIEIVELPMAIQNAAAKDYVELRIHKAYISKDNSYKIILKSKENYTKIVFANANGEWIKPDDKS</sequence>
<evidence type="ECO:0000313" key="2">
    <source>
        <dbReference type="Proteomes" id="UP001500459"/>
    </source>
</evidence>
<evidence type="ECO:0000313" key="1">
    <source>
        <dbReference type="EMBL" id="GAA4116138.1"/>
    </source>
</evidence>
<evidence type="ECO:0008006" key="3">
    <source>
        <dbReference type="Google" id="ProtNLM"/>
    </source>
</evidence>
<dbReference type="RefSeq" id="WP_344926385.1">
    <property type="nucleotide sequence ID" value="NZ_BAABCW010000005.1"/>
</dbReference>
<dbReference type="EMBL" id="BAABCW010000005">
    <property type="protein sequence ID" value="GAA4116138.1"/>
    <property type="molecule type" value="Genomic_DNA"/>
</dbReference>
<organism evidence="1 2">
    <name type="scientific">Aquimarina addita</name>
    <dbReference type="NCBI Taxonomy" id="870485"/>
    <lineage>
        <taxon>Bacteria</taxon>
        <taxon>Pseudomonadati</taxon>
        <taxon>Bacteroidota</taxon>
        <taxon>Flavobacteriia</taxon>
        <taxon>Flavobacteriales</taxon>
        <taxon>Flavobacteriaceae</taxon>
        <taxon>Aquimarina</taxon>
    </lineage>
</organism>
<name>A0ABP7XGS0_9FLAO</name>
<comment type="caution">
    <text evidence="1">The sequence shown here is derived from an EMBL/GenBank/DDBJ whole genome shotgun (WGS) entry which is preliminary data.</text>
</comment>
<keyword evidence="2" id="KW-1185">Reference proteome</keyword>
<dbReference type="Proteomes" id="UP001500459">
    <property type="component" value="Unassembled WGS sequence"/>
</dbReference>